<accession>A0ABY9CET8</accession>
<reference evidence="5 6" key="1">
    <citation type="journal article" date="2023" name="Hortic Res">
        <title>The complete reference genome for grapevine (Vitis vinifera L.) genetics and breeding.</title>
        <authorList>
            <person name="Shi X."/>
            <person name="Cao S."/>
            <person name="Wang X."/>
            <person name="Huang S."/>
            <person name="Wang Y."/>
            <person name="Liu Z."/>
            <person name="Liu W."/>
            <person name="Leng X."/>
            <person name="Peng Y."/>
            <person name="Wang N."/>
            <person name="Wang Y."/>
            <person name="Ma Z."/>
            <person name="Xu X."/>
            <person name="Zhang F."/>
            <person name="Xue H."/>
            <person name="Zhong H."/>
            <person name="Wang Y."/>
            <person name="Zhang K."/>
            <person name="Velt A."/>
            <person name="Avia K."/>
            <person name="Holtgrawe D."/>
            <person name="Grimplet J."/>
            <person name="Matus J.T."/>
            <person name="Ware D."/>
            <person name="Wu X."/>
            <person name="Wang H."/>
            <person name="Liu C."/>
            <person name="Fang Y."/>
            <person name="Rustenholz C."/>
            <person name="Cheng Z."/>
            <person name="Xiao H."/>
            <person name="Zhou Y."/>
        </authorList>
    </citation>
    <scope>NUCLEOTIDE SEQUENCE [LARGE SCALE GENOMIC DNA]</scope>
    <source>
        <strain evidence="6">cv. Pinot noir / PN40024</strain>
        <tissue evidence="5">Leaf</tissue>
    </source>
</reference>
<dbReference type="InterPro" id="IPR032867">
    <property type="entry name" value="DYW_dom"/>
</dbReference>
<feature type="repeat" description="PPR" evidence="3">
    <location>
        <begin position="177"/>
        <end position="211"/>
    </location>
</feature>
<dbReference type="InterPro" id="IPR001453">
    <property type="entry name" value="MoaB/Mog_dom"/>
</dbReference>
<dbReference type="Pfam" id="PF13041">
    <property type="entry name" value="PPR_2"/>
    <property type="match status" value="3"/>
</dbReference>
<feature type="repeat" description="PPR" evidence="3">
    <location>
        <begin position="451"/>
        <end position="486"/>
    </location>
</feature>
<dbReference type="Pfam" id="PF01535">
    <property type="entry name" value="PPR"/>
    <property type="match status" value="4"/>
</dbReference>
<feature type="domain" description="MoaB/Mog" evidence="4">
    <location>
        <begin position="1003"/>
        <end position="1203"/>
    </location>
</feature>
<dbReference type="InterPro" id="IPR002500">
    <property type="entry name" value="PAPS_reduct_dom"/>
</dbReference>
<proteinExistence type="inferred from homology"/>
<evidence type="ECO:0000256" key="1">
    <source>
        <dbReference type="ARBA" id="ARBA00006643"/>
    </source>
</evidence>
<dbReference type="NCBIfam" id="TIGR00756">
    <property type="entry name" value="PPR"/>
    <property type="match status" value="5"/>
</dbReference>
<dbReference type="Pfam" id="PF01507">
    <property type="entry name" value="PAPS_reduct"/>
    <property type="match status" value="1"/>
</dbReference>
<dbReference type="PROSITE" id="PS51375">
    <property type="entry name" value="PPR"/>
    <property type="match status" value="6"/>
</dbReference>
<dbReference type="InterPro" id="IPR002885">
    <property type="entry name" value="PPR_rpt"/>
</dbReference>
<feature type="repeat" description="PPR" evidence="3">
    <location>
        <begin position="75"/>
        <end position="109"/>
    </location>
</feature>
<organism evidence="5 6">
    <name type="scientific">Vitis vinifera</name>
    <name type="common">Grape</name>
    <dbReference type="NCBI Taxonomy" id="29760"/>
    <lineage>
        <taxon>Eukaryota</taxon>
        <taxon>Viridiplantae</taxon>
        <taxon>Streptophyta</taxon>
        <taxon>Embryophyta</taxon>
        <taxon>Tracheophyta</taxon>
        <taxon>Spermatophyta</taxon>
        <taxon>Magnoliopsida</taxon>
        <taxon>eudicotyledons</taxon>
        <taxon>Gunneridae</taxon>
        <taxon>Pentapetalae</taxon>
        <taxon>rosids</taxon>
        <taxon>Vitales</taxon>
        <taxon>Vitaceae</taxon>
        <taxon>Viteae</taxon>
        <taxon>Vitis</taxon>
    </lineage>
</organism>
<gene>
    <name evidence="5" type="ORF">VitviT2T_012698</name>
</gene>
<dbReference type="InterPro" id="IPR036425">
    <property type="entry name" value="MoaB/Mog-like_dom_sf"/>
</dbReference>
<dbReference type="PANTHER" id="PTHR47926">
    <property type="entry name" value="PENTATRICOPEPTIDE REPEAT-CONTAINING PROTEIN"/>
    <property type="match status" value="1"/>
</dbReference>
<dbReference type="SUPFAM" id="SSF53218">
    <property type="entry name" value="Molybdenum cofactor biosynthesis proteins"/>
    <property type="match status" value="1"/>
</dbReference>
<evidence type="ECO:0000313" key="6">
    <source>
        <dbReference type="Proteomes" id="UP001227230"/>
    </source>
</evidence>
<feature type="repeat" description="PPR" evidence="3">
    <location>
        <begin position="281"/>
        <end position="311"/>
    </location>
</feature>
<dbReference type="Gene3D" id="3.40.50.620">
    <property type="entry name" value="HUPs"/>
    <property type="match status" value="1"/>
</dbReference>
<comment type="similarity">
    <text evidence="1">Belongs to the PPR family. PCMP-H subfamily.</text>
</comment>
<feature type="repeat" description="PPR" evidence="3">
    <location>
        <begin position="312"/>
        <end position="346"/>
    </location>
</feature>
<sequence>MMWKRFLLENPSSLCLLESCKSFKQGLQIHAQTIVNGLHHQIFSISRLISFFSLLGSKDGLDHSRLLFSQIDCPNLFMWNTMIRGYSRSDNPREAIVLYMSMIAKGIAPPNNFTFPFLLNSCARLSSLEPGHEVHSHIIKHGFESDLFVRNALIHLYSVFGNLNLARTLFDESLVRDLVSYNTMIKGYAEVNQPESALCLFGEMQNSGILPDEFTFVALFSVCSVLNEPNVGKQIHAQVYKNLRSIDSNILLKSAIVDMYAKCGLINIAERVFSTMGTSKSAAAWSSMVCGYARCGEINVARKLFNHMHERDVISWTAMISGYSQAGQCSEALELFKEMEALGIKPDEVTLVAVLSACARLGAFDLGKRLYHQYIENGVFNQNTILTAAVMDMYAKCGSIDSALEIFRRVGKNMKTGFVFNSMIAGLAQHGLGETAITVFRELISTGLKPDEVTFVGVLCACGHSGLIEEGKKLFESMFNAYGIKPQMEHYGCMVDLLGRYGCLEEAYDLVQKMPFEANSVIWRALLSACRTHGNVKIGEIAGQKLLEMEAQHGARYVLLSNILADANQWEEARQVRKVMEDHGIRKPPGWSYIELGGAIHRFVASDKSHPQGKEIELMLKDMAMRLKSAGYVPNTAQVMFDIDEEEKESVVSYHSEKLALAFGLMYCSPTDTIRIVKNLRICADCHKAFKLVSEIYGREITNLWHIRHTFFSSSINDRFEIKFLIHFENGKMEIDEAIRESDDRRLKTKYNNAIYVVRRALALYSVEEVALSFNGGKDSTVLLHLLRAGYFLHKREQSHSNGVLTDHEVAFPIRTIYFESPSAFPEINSFTYETATTYGLQMDIIRLDFKSGLEALLEAKPIRAIFLGVRIGDPTAVGQEQFSPSSPGWPPFMRVNPILDWSYRDVWAFLLACKIPYCSLYDRGYTSIGSIHDTVPNALLCVNNSSSSKEKFRPAYLLSDGRLERAGRAKKFSLPVCRPAYPAVSNGMISVDSNKNSTLTATVIGVGDEILFGTVEDELGPSLCRKLHSIGWSVSQTAVLRNDVDSVAEEVERWKSTNDVLFIYGGVGPLHSDVTLAGVAKAFGVRLAPDEEFEEYLRHLIGDHCTGDRNEMAQLPEGITELLHHEKLSVPLIKCQNVFILTATNVTELDKEWDCLIELTRSSGLLVLMEPFLSKRMTTNLSDVEAAQALSKLCFEFPDLYIGCYRKSRLAPLIISFEGKDQTRLESAVEALSKKFPAGQISEAN</sequence>
<evidence type="ECO:0000259" key="4">
    <source>
        <dbReference type="SMART" id="SM00852"/>
    </source>
</evidence>
<dbReference type="SUPFAM" id="SSF52402">
    <property type="entry name" value="Adenine nucleotide alpha hydrolases-like"/>
    <property type="match status" value="1"/>
</dbReference>
<dbReference type="Pfam" id="PF14432">
    <property type="entry name" value="DYW_deaminase"/>
    <property type="match status" value="1"/>
</dbReference>
<evidence type="ECO:0000256" key="2">
    <source>
        <dbReference type="ARBA" id="ARBA00022737"/>
    </source>
</evidence>
<dbReference type="SMART" id="SM00852">
    <property type="entry name" value="MoCF_biosynth"/>
    <property type="match status" value="1"/>
</dbReference>
<dbReference type="Proteomes" id="UP001227230">
    <property type="component" value="Chromosome 8"/>
</dbReference>
<evidence type="ECO:0000256" key="3">
    <source>
        <dbReference type="PROSITE-ProRule" id="PRU00708"/>
    </source>
</evidence>
<name>A0ABY9CET8_VITVI</name>
<evidence type="ECO:0000313" key="5">
    <source>
        <dbReference type="EMBL" id="WJZ93784.1"/>
    </source>
</evidence>
<protein>
    <recommendedName>
        <fullName evidence="4">MoaB/Mog domain-containing protein</fullName>
    </recommendedName>
</protein>
<keyword evidence="2" id="KW-0677">Repeat</keyword>
<dbReference type="Pfam" id="PF00994">
    <property type="entry name" value="MoCF_biosynth"/>
    <property type="match status" value="1"/>
</dbReference>
<feature type="repeat" description="PPR" evidence="3">
    <location>
        <begin position="416"/>
        <end position="450"/>
    </location>
</feature>
<dbReference type="Pfam" id="PF20431">
    <property type="entry name" value="E_motif"/>
    <property type="match status" value="1"/>
</dbReference>
<dbReference type="InterPro" id="IPR046848">
    <property type="entry name" value="E_motif"/>
</dbReference>
<dbReference type="CDD" id="cd23948">
    <property type="entry name" value="FAD_synthase"/>
    <property type="match status" value="1"/>
</dbReference>
<keyword evidence="6" id="KW-1185">Reference proteome</keyword>
<dbReference type="InterPro" id="IPR014729">
    <property type="entry name" value="Rossmann-like_a/b/a_fold"/>
</dbReference>
<dbReference type="Gene3D" id="1.25.40.10">
    <property type="entry name" value="Tetratricopeptide repeat domain"/>
    <property type="match status" value="4"/>
</dbReference>
<dbReference type="Gene3D" id="3.40.980.10">
    <property type="entry name" value="MoaB/Mog-like domain"/>
    <property type="match status" value="1"/>
</dbReference>
<dbReference type="InterPro" id="IPR046960">
    <property type="entry name" value="PPR_At4g14850-like_plant"/>
</dbReference>
<dbReference type="InterPro" id="IPR011990">
    <property type="entry name" value="TPR-like_helical_dom_sf"/>
</dbReference>
<dbReference type="EMBL" id="CP126655">
    <property type="protein sequence ID" value="WJZ93784.1"/>
    <property type="molecule type" value="Genomic_DNA"/>
</dbReference>